<evidence type="ECO:0000313" key="1">
    <source>
        <dbReference type="EMBL" id="KAH7926996.1"/>
    </source>
</evidence>
<accession>A0ACB8BNB2</accession>
<name>A0ACB8BNB2_9AGAM</name>
<proteinExistence type="predicted"/>
<sequence>MGHTQFYSCPQLRFLHITRESAMTITDEVIPSFAIPLLSSYKGPVRLATLFCSNRPIASCLQSTVALELLTIPTIRVELSLFHFICNSFPFLRKLKIHVYQRATWALAPRLGAGRNTDPSDEEEHGDHCNEDEDEWQEENDGGESYNSLEDNESEGDSDCSYSSRGGGGWEIDNPPFMMKPRYPAVSQPLLREEWTIFHEPFFRGPGNSAPHKYVVPSILSSLTNLGSRSGTLQRSMA</sequence>
<reference evidence="1" key="1">
    <citation type="journal article" date="2021" name="New Phytol.">
        <title>Evolutionary innovations through gain and loss of genes in the ectomycorrhizal Boletales.</title>
        <authorList>
            <person name="Wu G."/>
            <person name="Miyauchi S."/>
            <person name="Morin E."/>
            <person name="Kuo A."/>
            <person name="Drula E."/>
            <person name="Varga T."/>
            <person name="Kohler A."/>
            <person name="Feng B."/>
            <person name="Cao Y."/>
            <person name="Lipzen A."/>
            <person name="Daum C."/>
            <person name="Hundley H."/>
            <person name="Pangilinan J."/>
            <person name="Johnson J."/>
            <person name="Barry K."/>
            <person name="LaButti K."/>
            <person name="Ng V."/>
            <person name="Ahrendt S."/>
            <person name="Min B."/>
            <person name="Choi I.G."/>
            <person name="Park H."/>
            <person name="Plett J.M."/>
            <person name="Magnuson J."/>
            <person name="Spatafora J.W."/>
            <person name="Nagy L.G."/>
            <person name="Henrissat B."/>
            <person name="Grigoriev I.V."/>
            <person name="Yang Z.L."/>
            <person name="Xu J."/>
            <person name="Martin F.M."/>
        </authorList>
    </citation>
    <scope>NUCLEOTIDE SEQUENCE</scope>
    <source>
        <strain evidence="1">KUC20120723A-06</strain>
    </source>
</reference>
<protein>
    <submittedName>
        <fullName evidence="1">Uncharacterized protein</fullName>
    </submittedName>
</protein>
<comment type="caution">
    <text evidence="1">The sequence shown here is derived from an EMBL/GenBank/DDBJ whole genome shotgun (WGS) entry which is preliminary data.</text>
</comment>
<dbReference type="Proteomes" id="UP000790709">
    <property type="component" value="Unassembled WGS sequence"/>
</dbReference>
<gene>
    <name evidence="1" type="ORF">BV22DRAFT_308144</name>
</gene>
<keyword evidence="2" id="KW-1185">Reference proteome</keyword>
<dbReference type="EMBL" id="MU266373">
    <property type="protein sequence ID" value="KAH7926996.1"/>
    <property type="molecule type" value="Genomic_DNA"/>
</dbReference>
<evidence type="ECO:0000313" key="2">
    <source>
        <dbReference type="Proteomes" id="UP000790709"/>
    </source>
</evidence>
<organism evidence="1 2">
    <name type="scientific">Leucogyrophana mollusca</name>
    <dbReference type="NCBI Taxonomy" id="85980"/>
    <lineage>
        <taxon>Eukaryota</taxon>
        <taxon>Fungi</taxon>
        <taxon>Dikarya</taxon>
        <taxon>Basidiomycota</taxon>
        <taxon>Agaricomycotina</taxon>
        <taxon>Agaricomycetes</taxon>
        <taxon>Agaricomycetidae</taxon>
        <taxon>Boletales</taxon>
        <taxon>Boletales incertae sedis</taxon>
        <taxon>Leucogyrophana</taxon>
    </lineage>
</organism>